<feature type="domain" description="Mechanosensitive ion channel MscS" evidence="9">
    <location>
        <begin position="647"/>
        <end position="714"/>
    </location>
</feature>
<keyword evidence="3" id="KW-1003">Cell membrane</keyword>
<evidence type="ECO:0000256" key="6">
    <source>
        <dbReference type="ARBA" id="ARBA00023136"/>
    </source>
</evidence>
<name>A0A3E1Y8Z6_9BACT</name>
<feature type="transmembrane region" description="Helical" evidence="7">
    <location>
        <begin position="324"/>
        <end position="344"/>
    </location>
</feature>
<evidence type="ECO:0000256" key="5">
    <source>
        <dbReference type="ARBA" id="ARBA00022989"/>
    </source>
</evidence>
<evidence type="ECO:0000313" key="12">
    <source>
        <dbReference type="Proteomes" id="UP000260644"/>
    </source>
</evidence>
<gene>
    <name evidence="11" type="ORF">DVR12_16215</name>
</gene>
<evidence type="ECO:0000313" key="11">
    <source>
        <dbReference type="EMBL" id="RFS21439.1"/>
    </source>
</evidence>
<evidence type="ECO:0000259" key="10">
    <source>
        <dbReference type="Pfam" id="PF21082"/>
    </source>
</evidence>
<proteinExistence type="inferred from homology"/>
<feature type="signal peptide" evidence="8">
    <location>
        <begin position="1"/>
        <end position="22"/>
    </location>
</feature>
<dbReference type="OrthoDB" id="9809206at2"/>
<dbReference type="PANTHER" id="PTHR30347">
    <property type="entry name" value="POTASSIUM CHANNEL RELATED"/>
    <property type="match status" value="1"/>
</dbReference>
<dbReference type="Proteomes" id="UP000260644">
    <property type="component" value="Unassembled WGS sequence"/>
</dbReference>
<dbReference type="PANTHER" id="PTHR30347:SF1">
    <property type="entry name" value="MECHANOSENSITIVE CHANNEL MSCK"/>
    <property type="match status" value="1"/>
</dbReference>
<dbReference type="SUPFAM" id="SSF50182">
    <property type="entry name" value="Sm-like ribonucleoproteins"/>
    <property type="match status" value="1"/>
</dbReference>
<feature type="transmembrane region" description="Helical" evidence="7">
    <location>
        <begin position="519"/>
        <end position="542"/>
    </location>
</feature>
<dbReference type="Gene3D" id="3.30.70.100">
    <property type="match status" value="1"/>
</dbReference>
<feature type="transmembrane region" description="Helical" evidence="7">
    <location>
        <begin position="405"/>
        <end position="423"/>
    </location>
</feature>
<dbReference type="Pfam" id="PF21082">
    <property type="entry name" value="MS_channel_3rd"/>
    <property type="match status" value="1"/>
</dbReference>
<dbReference type="SUPFAM" id="SSF82689">
    <property type="entry name" value="Mechanosensitive channel protein MscS (YggB), C-terminal domain"/>
    <property type="match status" value="1"/>
</dbReference>
<keyword evidence="5 7" id="KW-1133">Transmembrane helix</keyword>
<keyword evidence="6 7" id="KW-0472">Membrane</keyword>
<feature type="transmembrane region" description="Helical" evidence="7">
    <location>
        <begin position="630"/>
        <end position="649"/>
    </location>
</feature>
<dbReference type="Pfam" id="PF00924">
    <property type="entry name" value="MS_channel_2nd"/>
    <property type="match status" value="1"/>
</dbReference>
<dbReference type="RefSeq" id="WP_116976850.1">
    <property type="nucleotide sequence ID" value="NZ_QPMM01000008.1"/>
</dbReference>
<evidence type="ECO:0000256" key="1">
    <source>
        <dbReference type="ARBA" id="ARBA00004651"/>
    </source>
</evidence>
<dbReference type="InterPro" id="IPR023408">
    <property type="entry name" value="MscS_beta-dom_sf"/>
</dbReference>
<dbReference type="InterPro" id="IPR052702">
    <property type="entry name" value="MscS-like_channel"/>
</dbReference>
<dbReference type="EMBL" id="QPMM01000008">
    <property type="protein sequence ID" value="RFS21439.1"/>
    <property type="molecule type" value="Genomic_DNA"/>
</dbReference>
<sequence>MIKVVYLLLLLMTVSLSFQAIAQRRSSKKPDTLHLLAVDSATISKNIAALAKDTNKVRKSDTAVAILINRIENYTLLMNELMSTLRRGFDTSAISAGLPLADTSLALIRRNIASLGRTPNINDIYTNKVMLEQLRRRLDSWQSTLFSYYSKLVIINDTLHSLRRDTAMRNIPAEDELYSFYLGQVTNMVLKFRGVDSANSINLIRMGLLQNKVANRYIETSNLYEDMDYRLNQFATHMFVKDYRYLWRPHRDSINPLEFFPVLKNSIQKNTKVLVIFFGFQWPVFFIWILIAILFLWWIFNNIKRIKAKHQSQEAETILQHSRYVYNFPIASSLVLITTLSAVLSIRYPILFTEITWAINVIALTYIFKRHLHDPMYRSWLLALGLLLFYCIVNLLIEVTYTEQWTLLIAATCSILLGYNILHESHKTAISQPKLTRPVIQLFVATSAFSLILVILSRVGTAKIMGSSAIVNMLMAVSLYVLVQIIMEAVFLQVEANKDSNSFISFMDFQDVQRKLKNVLSILAFIGWLIIVSRNLFLYDLIYEQIVGFLQARHKVGSSDFTLSSIIIFIVVIWIATIASQLIAYMFGGSGQNNNKKTRLGSALLLLRLAVLAGGILLAFAASGIPMDKLTIVIGALGVGIGFGLQNIVNNLVSGIILAFEKPIEVGDVIELGQRSGVVKEVGIRSSKISLYDGSEVIVPNGDLISQQLINWTRTNRNRRITFTIGVAYGSDVKQVMDIIQSAFPHQKDVLAIPAPLVQLYEFGDNSINFRVYFWVADLDTAGTQQSIALTFIYNALNKAGIEIPYPQRDLHIRSVEETLLTRLDKPGTSTEG</sequence>
<organism evidence="11 12">
    <name type="scientific">Chitinophaga silvatica</name>
    <dbReference type="NCBI Taxonomy" id="2282649"/>
    <lineage>
        <taxon>Bacteria</taxon>
        <taxon>Pseudomonadati</taxon>
        <taxon>Bacteroidota</taxon>
        <taxon>Chitinophagia</taxon>
        <taxon>Chitinophagales</taxon>
        <taxon>Chitinophagaceae</taxon>
        <taxon>Chitinophaga</taxon>
    </lineage>
</organism>
<accession>A0A3E1Y8Z6</accession>
<dbReference type="GO" id="GO:0008381">
    <property type="term" value="F:mechanosensitive monoatomic ion channel activity"/>
    <property type="evidence" value="ECO:0007669"/>
    <property type="project" value="UniProtKB-ARBA"/>
</dbReference>
<feature type="transmembrane region" description="Helical" evidence="7">
    <location>
        <begin position="350"/>
        <end position="368"/>
    </location>
</feature>
<reference evidence="11 12" key="1">
    <citation type="submission" date="2018-07" db="EMBL/GenBank/DDBJ databases">
        <title>Chitinophaga K2CV101002-2 sp. nov., isolated from a monsoon evergreen broad-leaved forest soil.</title>
        <authorList>
            <person name="Lv Y."/>
        </authorList>
    </citation>
    <scope>NUCLEOTIDE SEQUENCE [LARGE SCALE GENOMIC DNA]</scope>
    <source>
        <strain evidence="11 12">GDMCC 1.1288</strain>
    </source>
</reference>
<dbReference type="SUPFAM" id="SSF82861">
    <property type="entry name" value="Mechanosensitive channel protein MscS (YggB), transmembrane region"/>
    <property type="match status" value="1"/>
</dbReference>
<dbReference type="InterPro" id="IPR049278">
    <property type="entry name" value="MS_channel_C"/>
</dbReference>
<evidence type="ECO:0000256" key="7">
    <source>
        <dbReference type="SAM" id="Phobius"/>
    </source>
</evidence>
<comment type="similarity">
    <text evidence="2">Belongs to the MscS (TC 1.A.23) family.</text>
</comment>
<dbReference type="Gene3D" id="2.30.30.60">
    <property type="match status" value="1"/>
</dbReference>
<keyword evidence="4 7" id="KW-0812">Transmembrane</keyword>
<dbReference type="GO" id="GO:0005886">
    <property type="term" value="C:plasma membrane"/>
    <property type="evidence" value="ECO:0007669"/>
    <property type="project" value="UniProtKB-SubCell"/>
</dbReference>
<comment type="caution">
    <text evidence="11">The sequence shown here is derived from an EMBL/GenBank/DDBJ whole genome shotgun (WGS) entry which is preliminary data.</text>
</comment>
<evidence type="ECO:0000259" key="9">
    <source>
        <dbReference type="Pfam" id="PF00924"/>
    </source>
</evidence>
<dbReference type="InterPro" id="IPR006685">
    <property type="entry name" value="MscS_channel_2nd"/>
</dbReference>
<feature type="transmembrane region" description="Helical" evidence="7">
    <location>
        <begin position="380"/>
        <end position="399"/>
    </location>
</feature>
<dbReference type="InterPro" id="IPR011014">
    <property type="entry name" value="MscS_channel_TM-2"/>
</dbReference>
<feature type="transmembrane region" description="Helical" evidence="7">
    <location>
        <begin position="469"/>
        <end position="492"/>
    </location>
</feature>
<dbReference type="InterPro" id="IPR011066">
    <property type="entry name" value="MscS_channel_C_sf"/>
</dbReference>
<feature type="transmembrane region" description="Helical" evidence="7">
    <location>
        <begin position="273"/>
        <end position="300"/>
    </location>
</feature>
<evidence type="ECO:0000256" key="2">
    <source>
        <dbReference type="ARBA" id="ARBA00008017"/>
    </source>
</evidence>
<evidence type="ECO:0008006" key="13">
    <source>
        <dbReference type="Google" id="ProtNLM"/>
    </source>
</evidence>
<protein>
    <recommendedName>
        <fullName evidence="13">Mechanosensitive ion channel</fullName>
    </recommendedName>
</protein>
<keyword evidence="8" id="KW-0732">Signal</keyword>
<dbReference type="InterPro" id="IPR010920">
    <property type="entry name" value="LSM_dom_sf"/>
</dbReference>
<keyword evidence="12" id="KW-1185">Reference proteome</keyword>
<feature type="transmembrane region" description="Helical" evidence="7">
    <location>
        <begin position="562"/>
        <end position="588"/>
    </location>
</feature>
<feature type="domain" description="Mechanosensitive ion channel MscS C-terminal" evidence="10">
    <location>
        <begin position="721"/>
        <end position="804"/>
    </location>
</feature>
<dbReference type="Gene3D" id="1.10.287.1260">
    <property type="match status" value="1"/>
</dbReference>
<evidence type="ECO:0000256" key="3">
    <source>
        <dbReference type="ARBA" id="ARBA00022475"/>
    </source>
</evidence>
<evidence type="ECO:0000256" key="8">
    <source>
        <dbReference type="SAM" id="SignalP"/>
    </source>
</evidence>
<feature type="transmembrane region" description="Helical" evidence="7">
    <location>
        <begin position="600"/>
        <end position="624"/>
    </location>
</feature>
<feature type="transmembrane region" description="Helical" evidence="7">
    <location>
        <begin position="435"/>
        <end position="457"/>
    </location>
</feature>
<evidence type="ECO:0000256" key="4">
    <source>
        <dbReference type="ARBA" id="ARBA00022692"/>
    </source>
</evidence>
<comment type="subcellular location">
    <subcellularLocation>
        <location evidence="1">Cell membrane</location>
        <topology evidence="1">Multi-pass membrane protein</topology>
    </subcellularLocation>
</comment>
<dbReference type="AlphaFoldDB" id="A0A3E1Y8Z6"/>
<feature type="chain" id="PRO_5017658398" description="Mechanosensitive ion channel" evidence="8">
    <location>
        <begin position="23"/>
        <end position="833"/>
    </location>
</feature>